<evidence type="ECO:0000259" key="8">
    <source>
        <dbReference type="PROSITE" id="PS50928"/>
    </source>
</evidence>
<evidence type="ECO:0000313" key="10">
    <source>
        <dbReference type="Proteomes" id="UP000293852"/>
    </source>
</evidence>
<keyword evidence="4 7" id="KW-0812">Transmembrane</keyword>
<evidence type="ECO:0000256" key="1">
    <source>
        <dbReference type="ARBA" id="ARBA00004651"/>
    </source>
</evidence>
<keyword evidence="2 7" id="KW-0813">Transport</keyword>
<gene>
    <name evidence="9" type="ORF">EV386_2278</name>
</gene>
<dbReference type="AlphaFoldDB" id="A0A4Q7M5N6"/>
<dbReference type="SUPFAM" id="SSF161098">
    <property type="entry name" value="MetI-like"/>
    <property type="match status" value="1"/>
</dbReference>
<evidence type="ECO:0000256" key="6">
    <source>
        <dbReference type="ARBA" id="ARBA00023136"/>
    </source>
</evidence>
<evidence type="ECO:0000256" key="7">
    <source>
        <dbReference type="RuleBase" id="RU363032"/>
    </source>
</evidence>
<evidence type="ECO:0000256" key="2">
    <source>
        <dbReference type="ARBA" id="ARBA00022448"/>
    </source>
</evidence>
<feature type="transmembrane region" description="Helical" evidence="7">
    <location>
        <begin position="51"/>
        <end position="80"/>
    </location>
</feature>
<feature type="transmembrane region" description="Helical" evidence="7">
    <location>
        <begin position="173"/>
        <end position="194"/>
    </location>
</feature>
<reference evidence="9 10" key="1">
    <citation type="submission" date="2019-02" db="EMBL/GenBank/DDBJ databases">
        <title>Sequencing the genomes of 1000 actinobacteria strains.</title>
        <authorList>
            <person name="Klenk H.-P."/>
        </authorList>
    </citation>
    <scope>NUCLEOTIDE SEQUENCE [LARGE SCALE GENOMIC DNA]</scope>
    <source>
        <strain evidence="9 10">DSM 16932</strain>
    </source>
</reference>
<feature type="transmembrane region" description="Helical" evidence="7">
    <location>
        <begin position="92"/>
        <end position="113"/>
    </location>
</feature>
<dbReference type="PROSITE" id="PS50928">
    <property type="entry name" value="ABC_TM1"/>
    <property type="match status" value="1"/>
</dbReference>
<organism evidence="9 10">
    <name type="scientific">Xylanimonas ulmi</name>
    <dbReference type="NCBI Taxonomy" id="228973"/>
    <lineage>
        <taxon>Bacteria</taxon>
        <taxon>Bacillati</taxon>
        <taxon>Actinomycetota</taxon>
        <taxon>Actinomycetes</taxon>
        <taxon>Micrococcales</taxon>
        <taxon>Promicromonosporaceae</taxon>
        <taxon>Xylanimonas</taxon>
    </lineage>
</organism>
<accession>A0A4Q7M5N6</accession>
<dbReference type="PANTHER" id="PTHR43744">
    <property type="entry name" value="ABC TRANSPORTER PERMEASE PROTEIN MG189-RELATED-RELATED"/>
    <property type="match status" value="1"/>
</dbReference>
<evidence type="ECO:0000313" key="9">
    <source>
        <dbReference type="EMBL" id="RZS61962.1"/>
    </source>
</evidence>
<evidence type="ECO:0000256" key="3">
    <source>
        <dbReference type="ARBA" id="ARBA00022475"/>
    </source>
</evidence>
<dbReference type="Gene3D" id="1.10.3720.10">
    <property type="entry name" value="MetI-like"/>
    <property type="match status" value="1"/>
</dbReference>
<dbReference type="GO" id="GO:0005886">
    <property type="term" value="C:plasma membrane"/>
    <property type="evidence" value="ECO:0007669"/>
    <property type="project" value="UniProtKB-SubCell"/>
</dbReference>
<keyword evidence="10" id="KW-1185">Reference proteome</keyword>
<sequence>MRARVGVKVIMYGVLVVMTALWLYPIGIAIYKSLAVGGVHNYEVVLNHPVFSYWHAIGNSFLLAGASALTIMVIASLGGFAFAKLRFRGRKVLYNALLACLAVPIAALITPLFFTIKSIGLRDTYTGVIIPLVAFNVLMMLMLMRNHFESLPDELIEAAKLDGASTFRTFRSVLVPLSGPALANVGVLSFVYSWNEYLLPTLLIRSPERFPVTQAISLLQFDRMSQEQISQMYAGLILMTIPSIIVYLFSQRYLQAGVTAGAVKA</sequence>
<proteinExistence type="inferred from homology"/>
<dbReference type="Pfam" id="PF00528">
    <property type="entry name" value="BPD_transp_1"/>
    <property type="match status" value="1"/>
</dbReference>
<feature type="transmembrane region" description="Helical" evidence="7">
    <location>
        <begin position="232"/>
        <end position="249"/>
    </location>
</feature>
<comment type="similarity">
    <text evidence="7">Belongs to the binding-protein-dependent transport system permease family.</text>
</comment>
<dbReference type="InterPro" id="IPR035906">
    <property type="entry name" value="MetI-like_sf"/>
</dbReference>
<protein>
    <submittedName>
        <fullName evidence="9">Carbohydrate ABC transporter membrane protein 2 (CUT1 family)</fullName>
    </submittedName>
</protein>
<name>A0A4Q7M5N6_9MICO</name>
<dbReference type="RefSeq" id="WP_130416901.1">
    <property type="nucleotide sequence ID" value="NZ_SGWX01000001.1"/>
</dbReference>
<evidence type="ECO:0000256" key="4">
    <source>
        <dbReference type="ARBA" id="ARBA00022692"/>
    </source>
</evidence>
<dbReference type="OrthoDB" id="3228189at2"/>
<dbReference type="EMBL" id="SGWX01000001">
    <property type="protein sequence ID" value="RZS61962.1"/>
    <property type="molecule type" value="Genomic_DNA"/>
</dbReference>
<keyword evidence="6 7" id="KW-0472">Membrane</keyword>
<feature type="domain" description="ABC transmembrane type-1" evidence="8">
    <location>
        <begin position="57"/>
        <end position="250"/>
    </location>
</feature>
<dbReference type="Proteomes" id="UP000293852">
    <property type="component" value="Unassembled WGS sequence"/>
</dbReference>
<dbReference type="GO" id="GO:0055085">
    <property type="term" value="P:transmembrane transport"/>
    <property type="evidence" value="ECO:0007669"/>
    <property type="project" value="InterPro"/>
</dbReference>
<evidence type="ECO:0000256" key="5">
    <source>
        <dbReference type="ARBA" id="ARBA00022989"/>
    </source>
</evidence>
<comment type="caution">
    <text evidence="9">The sequence shown here is derived from an EMBL/GenBank/DDBJ whole genome shotgun (WGS) entry which is preliminary data.</text>
</comment>
<dbReference type="PANTHER" id="PTHR43744:SF12">
    <property type="entry name" value="ABC TRANSPORTER PERMEASE PROTEIN MG189-RELATED"/>
    <property type="match status" value="1"/>
</dbReference>
<dbReference type="InterPro" id="IPR000515">
    <property type="entry name" value="MetI-like"/>
</dbReference>
<keyword evidence="5 7" id="KW-1133">Transmembrane helix</keyword>
<feature type="transmembrane region" description="Helical" evidence="7">
    <location>
        <begin position="125"/>
        <end position="144"/>
    </location>
</feature>
<keyword evidence="3" id="KW-1003">Cell membrane</keyword>
<dbReference type="CDD" id="cd06261">
    <property type="entry name" value="TM_PBP2"/>
    <property type="match status" value="1"/>
</dbReference>
<feature type="transmembrane region" description="Helical" evidence="7">
    <location>
        <begin position="9"/>
        <end position="31"/>
    </location>
</feature>
<comment type="subcellular location">
    <subcellularLocation>
        <location evidence="1 7">Cell membrane</location>
        <topology evidence="1 7">Multi-pass membrane protein</topology>
    </subcellularLocation>
</comment>